<dbReference type="SUPFAM" id="SSF50129">
    <property type="entry name" value="GroES-like"/>
    <property type="match status" value="1"/>
</dbReference>
<dbReference type="SMART" id="SM00220">
    <property type="entry name" value="S_TKc"/>
    <property type="match status" value="1"/>
</dbReference>
<dbReference type="GO" id="GO:0004672">
    <property type="term" value="F:protein kinase activity"/>
    <property type="evidence" value="ECO:0007669"/>
    <property type="project" value="InterPro"/>
</dbReference>
<keyword evidence="3" id="KW-1185">Reference proteome</keyword>
<evidence type="ECO:0000313" key="3">
    <source>
        <dbReference type="Proteomes" id="UP001148786"/>
    </source>
</evidence>
<dbReference type="InterPro" id="IPR011032">
    <property type="entry name" value="GroES-like_sf"/>
</dbReference>
<dbReference type="PROSITE" id="PS50011">
    <property type="entry name" value="PROTEIN_KINASE_DOM"/>
    <property type="match status" value="1"/>
</dbReference>
<dbReference type="AlphaFoldDB" id="A0A9W8K690"/>
<dbReference type="Proteomes" id="UP001148786">
    <property type="component" value="Unassembled WGS sequence"/>
</dbReference>
<dbReference type="InterPro" id="IPR001245">
    <property type="entry name" value="Ser-Thr/Tyr_kinase_cat_dom"/>
</dbReference>
<dbReference type="InterPro" id="IPR020843">
    <property type="entry name" value="ER"/>
</dbReference>
<evidence type="ECO:0000259" key="1">
    <source>
        <dbReference type="PROSITE" id="PS50011"/>
    </source>
</evidence>
<dbReference type="InterPro" id="IPR047122">
    <property type="entry name" value="Trans-enoyl_RdTase-like"/>
</dbReference>
<dbReference type="PANTHER" id="PTHR45348">
    <property type="entry name" value="HYPOTHETICAL OXIDOREDUCTASE (EUROFUNG)"/>
    <property type="match status" value="1"/>
</dbReference>
<evidence type="ECO:0000313" key="2">
    <source>
        <dbReference type="EMBL" id="KAJ3513837.1"/>
    </source>
</evidence>
<dbReference type="InterPro" id="IPR036291">
    <property type="entry name" value="NAD(P)-bd_dom_sf"/>
</dbReference>
<dbReference type="SMART" id="SM00829">
    <property type="entry name" value="PKS_ER"/>
    <property type="match status" value="1"/>
</dbReference>
<protein>
    <recommendedName>
        <fullName evidence="1">Protein kinase domain-containing protein</fullName>
    </recommendedName>
</protein>
<dbReference type="PANTHER" id="PTHR45348:SF7">
    <property type="entry name" value="ZINC BINDING OXIDOREDUCTASE, PUTATIVE-RELATED"/>
    <property type="match status" value="1"/>
</dbReference>
<dbReference type="Pfam" id="PF08240">
    <property type="entry name" value="ADH_N"/>
    <property type="match status" value="1"/>
</dbReference>
<dbReference type="InterPro" id="IPR000719">
    <property type="entry name" value="Prot_kinase_dom"/>
</dbReference>
<dbReference type="OrthoDB" id="6718656at2759"/>
<feature type="domain" description="Protein kinase" evidence="1">
    <location>
        <begin position="443"/>
        <end position="717"/>
    </location>
</feature>
<dbReference type="Gene3D" id="3.90.180.10">
    <property type="entry name" value="Medium-chain alcohol dehydrogenases, catalytic domain"/>
    <property type="match status" value="1"/>
</dbReference>
<dbReference type="SUPFAM" id="SSF56112">
    <property type="entry name" value="Protein kinase-like (PK-like)"/>
    <property type="match status" value="1"/>
</dbReference>
<dbReference type="Gene3D" id="1.10.510.10">
    <property type="entry name" value="Transferase(Phosphotransferase) domain 1"/>
    <property type="match status" value="1"/>
</dbReference>
<dbReference type="GO" id="GO:0016651">
    <property type="term" value="F:oxidoreductase activity, acting on NAD(P)H"/>
    <property type="evidence" value="ECO:0007669"/>
    <property type="project" value="InterPro"/>
</dbReference>
<dbReference type="CDD" id="cd08249">
    <property type="entry name" value="enoyl_reductase_like"/>
    <property type="match status" value="1"/>
</dbReference>
<gene>
    <name evidence="2" type="ORF">NLJ89_g2725</name>
</gene>
<name>A0A9W8K690_9AGAR</name>
<dbReference type="GO" id="GO:0005524">
    <property type="term" value="F:ATP binding"/>
    <property type="evidence" value="ECO:0007669"/>
    <property type="project" value="InterPro"/>
</dbReference>
<proteinExistence type="predicted"/>
<dbReference type="Pfam" id="PF07714">
    <property type="entry name" value="PK_Tyr_Ser-Thr"/>
    <property type="match status" value="1"/>
</dbReference>
<dbReference type="EMBL" id="JANKHO010000176">
    <property type="protein sequence ID" value="KAJ3513837.1"/>
    <property type="molecule type" value="Genomic_DNA"/>
</dbReference>
<dbReference type="InterPro" id="IPR013154">
    <property type="entry name" value="ADH-like_N"/>
</dbReference>
<accession>A0A9W8K690</accession>
<sequence>MVPRITYHGVRLQHKSRVIPDEKRTTAGLQWFASSKAGDNYVIARASAGTDRAWILPFGLAAWKINALWIGHNLERSFLFEFWLSAGPTLPSRPPRVHLYDVYDNELAETHQVPKQAMSIFQDLDIGHLEFRTRACLRDAETAFAHLESEVQSVLTTLLNRTVWNGDDMATKRSLSFNRRDVETLRKYFVFLRFRNSAAYSKTVYSLAESSQETPGDSSPAFQPLIVEFWIRYILGNILEFLCHTSADGPLVKTRPEVPTLSISVSAFQDAMEIYCWRLCDAELCIGIATEDQEFMLSDRCFGTLDEGFDEDPECCDLFFPVFPTLALYVLGTADGHYPSASTYRQKSRSTVWLDIGLESASDVHLRNAMILQTYPQHLYFQSLRTVALSISSYDEFRWIQEHQDYSRLKQRCRQKFLQETVTKTLVVKGSLIVTDLTDEVVIMGDSAVAHGSFSDVWKGMWDDPIERRPRMVALKFLRQVMVQNIREKLLKRLQAEVLAWHRLCHRNVSQLFGIVQSPYSIAMVSQWCDNGTVSNYLKQCPDANRLKLLVQVASGITYLHTLNIIHGDLKGGNILVDQNGNAIITDFGLSKVMEEMSDTMNMGTSFFAGSTRWMAPELINALVDDEGVIPSITTFSDVYAFASLASGSLPYPHRSNDHAVTVDILRGIKPSRTAICLLKLDEEGEDGFWDLLDQCWNLDPKLRPTMAHMFSFLDVLETSRRIANGRFNRPVSSPPRTFILFVNPSLELSAPLISDDIIGHPSLIRNNGDAFKDQDAEPHRLIMGSQSERANMSMKALVTAPQNTAVVADIPIPVPGPREVLVKVHSVALNPVDALYVAHPLDKPGCVVGSDFAGTVDKVGEEVTRWRIGDRVAGFLQGASSGNERPGAFAQFAILEEELAIKVPSGVSFEEAATMPLCSLTAAQALFIRLEINSPFPSPFRFDPPKLDTPAILIYSGATAVGLFAISLAKLLRTPTGSSYRVFATASPRNHERLLNLGVEAVYDYRSSTWPEELRKATGGISYAVDCISEDDSTARISQAFVDGGGKIAVLRQSAWNQNGVREDVLPLYGAVWSGLGHEVLYNDDVLPASPSWRQFTVAFYHFLSTGAADASKFPIPANLVRLIPGGLASIVSDGFALLGTGKVGDRQATSQGVRMNPISAEKLVYNIDA</sequence>
<dbReference type="InterPro" id="IPR008271">
    <property type="entry name" value="Ser/Thr_kinase_AS"/>
</dbReference>
<comment type="caution">
    <text evidence="2">The sequence shown here is derived from an EMBL/GenBank/DDBJ whole genome shotgun (WGS) entry which is preliminary data.</text>
</comment>
<dbReference type="SUPFAM" id="SSF51735">
    <property type="entry name" value="NAD(P)-binding Rossmann-fold domains"/>
    <property type="match status" value="1"/>
</dbReference>
<dbReference type="PROSITE" id="PS00108">
    <property type="entry name" value="PROTEIN_KINASE_ST"/>
    <property type="match status" value="1"/>
</dbReference>
<dbReference type="InterPro" id="IPR011009">
    <property type="entry name" value="Kinase-like_dom_sf"/>
</dbReference>
<organism evidence="2 3">
    <name type="scientific">Agrocybe chaxingu</name>
    <dbReference type="NCBI Taxonomy" id="84603"/>
    <lineage>
        <taxon>Eukaryota</taxon>
        <taxon>Fungi</taxon>
        <taxon>Dikarya</taxon>
        <taxon>Basidiomycota</taxon>
        <taxon>Agaricomycotina</taxon>
        <taxon>Agaricomycetes</taxon>
        <taxon>Agaricomycetidae</taxon>
        <taxon>Agaricales</taxon>
        <taxon>Agaricineae</taxon>
        <taxon>Strophariaceae</taxon>
        <taxon>Agrocybe</taxon>
    </lineage>
</organism>
<reference evidence="2" key="1">
    <citation type="submission" date="2022-07" db="EMBL/GenBank/DDBJ databases">
        <title>Genome Sequence of Agrocybe chaxingu.</title>
        <authorList>
            <person name="Buettner E."/>
        </authorList>
    </citation>
    <scope>NUCLEOTIDE SEQUENCE</scope>
    <source>
        <strain evidence="2">MP-N11</strain>
    </source>
</reference>
<dbReference type="Gene3D" id="3.40.50.720">
    <property type="entry name" value="NAD(P)-binding Rossmann-like Domain"/>
    <property type="match status" value="1"/>
</dbReference>